<dbReference type="CDD" id="cd03219">
    <property type="entry name" value="ABC_Mj1267_LivG_branched"/>
    <property type="match status" value="1"/>
</dbReference>
<dbReference type="InterPro" id="IPR003593">
    <property type="entry name" value="AAA+_ATPase"/>
</dbReference>
<evidence type="ECO:0000256" key="2">
    <source>
        <dbReference type="ARBA" id="ARBA00022741"/>
    </source>
</evidence>
<dbReference type="InterPro" id="IPR027417">
    <property type="entry name" value="P-loop_NTPase"/>
</dbReference>
<dbReference type="GO" id="GO:0005524">
    <property type="term" value="F:ATP binding"/>
    <property type="evidence" value="ECO:0007669"/>
    <property type="project" value="UniProtKB-KW"/>
</dbReference>
<feature type="domain" description="ABC transporter" evidence="4">
    <location>
        <begin position="9"/>
        <end position="242"/>
    </location>
</feature>
<evidence type="ECO:0000313" key="6">
    <source>
        <dbReference type="Proteomes" id="UP001431784"/>
    </source>
</evidence>
<dbReference type="InterPro" id="IPR051120">
    <property type="entry name" value="ABC_AA/LPS_Transport"/>
</dbReference>
<dbReference type="SMART" id="SM00382">
    <property type="entry name" value="AAA"/>
    <property type="match status" value="1"/>
</dbReference>
<dbReference type="Gene3D" id="3.40.50.300">
    <property type="entry name" value="P-loop containing nucleotide triphosphate hydrolases"/>
    <property type="match status" value="1"/>
</dbReference>
<keyword evidence="1" id="KW-0813">Transport</keyword>
<evidence type="ECO:0000256" key="3">
    <source>
        <dbReference type="ARBA" id="ARBA00022840"/>
    </source>
</evidence>
<dbReference type="SUPFAM" id="SSF52540">
    <property type="entry name" value="P-loop containing nucleoside triphosphate hydrolases"/>
    <property type="match status" value="1"/>
</dbReference>
<dbReference type="PROSITE" id="PS50893">
    <property type="entry name" value="ABC_TRANSPORTER_2"/>
    <property type="match status" value="1"/>
</dbReference>
<keyword evidence="3 5" id="KW-0067">ATP-binding</keyword>
<keyword evidence="2" id="KW-0547">Nucleotide-binding</keyword>
<evidence type="ECO:0000256" key="1">
    <source>
        <dbReference type="ARBA" id="ARBA00022448"/>
    </source>
</evidence>
<dbReference type="EMBL" id="JAQZSM010000022">
    <property type="protein sequence ID" value="MDD7972963.1"/>
    <property type="molecule type" value="Genomic_DNA"/>
</dbReference>
<gene>
    <name evidence="5" type="ORF">PUT78_17890</name>
</gene>
<dbReference type="Pfam" id="PF00005">
    <property type="entry name" value="ABC_tran"/>
    <property type="match status" value="1"/>
</dbReference>
<sequence>MTGAAISAIAVEGIAKSYGGPNVLEDVSLEAVAGEILGIIGPNGSGKTTLFGVISGAHAPSAGRIVLQGRDITDLSAAERAKNGIGRTFQVPQTFSQMSVYENLLVAAKFGAGLPDHAAEVLIRETLDLCDFTHRTDAQAGELSLLDRKRLELARALATKPAVLLLDEIAGGLTDKEAEGLVETITALAARGIAVIWIEHLVHVLAHAAHRLAVLGEGRIIAAGQPHETMQLPKVRQIYFGMEPEQHDLD</sequence>
<dbReference type="InterPro" id="IPR003439">
    <property type="entry name" value="ABC_transporter-like_ATP-bd"/>
</dbReference>
<evidence type="ECO:0000259" key="4">
    <source>
        <dbReference type="PROSITE" id="PS50893"/>
    </source>
</evidence>
<keyword evidence="6" id="KW-1185">Reference proteome</keyword>
<dbReference type="Proteomes" id="UP001431784">
    <property type="component" value="Unassembled WGS sequence"/>
</dbReference>
<dbReference type="RefSeq" id="WP_274353638.1">
    <property type="nucleotide sequence ID" value="NZ_JAQZSM010000022.1"/>
</dbReference>
<evidence type="ECO:0000313" key="5">
    <source>
        <dbReference type="EMBL" id="MDD7972963.1"/>
    </source>
</evidence>
<proteinExistence type="predicted"/>
<name>A0ABT5TGB1_9RHOB</name>
<dbReference type="PANTHER" id="PTHR45772">
    <property type="entry name" value="CONSERVED COMPONENT OF ABC TRANSPORTER FOR NATURAL AMINO ACIDS-RELATED"/>
    <property type="match status" value="1"/>
</dbReference>
<comment type="caution">
    <text evidence="5">The sequence shown here is derived from an EMBL/GenBank/DDBJ whole genome shotgun (WGS) entry which is preliminary data.</text>
</comment>
<protein>
    <submittedName>
        <fullName evidence="5">ABC transporter ATP-binding protein</fullName>
    </submittedName>
</protein>
<dbReference type="PANTHER" id="PTHR45772:SF7">
    <property type="entry name" value="AMINO ACID ABC TRANSPORTER ATP-BINDING PROTEIN"/>
    <property type="match status" value="1"/>
</dbReference>
<organism evidence="5 6">
    <name type="scientific">Roseinatronobacter alkalisoli</name>
    <dbReference type="NCBI Taxonomy" id="3028235"/>
    <lineage>
        <taxon>Bacteria</taxon>
        <taxon>Pseudomonadati</taxon>
        <taxon>Pseudomonadota</taxon>
        <taxon>Alphaproteobacteria</taxon>
        <taxon>Rhodobacterales</taxon>
        <taxon>Paracoccaceae</taxon>
        <taxon>Roseinatronobacter</taxon>
    </lineage>
</organism>
<accession>A0ABT5TGB1</accession>
<reference evidence="5" key="1">
    <citation type="submission" date="2023-02" db="EMBL/GenBank/DDBJ databases">
        <title>Description of Roseinatronobacter alkalisoli sp. nov., an alkaliphilic bacerium isolated from soda soil.</title>
        <authorList>
            <person name="Wei W."/>
        </authorList>
    </citation>
    <scope>NUCLEOTIDE SEQUENCE</scope>
    <source>
        <strain evidence="5">HJB301</strain>
    </source>
</reference>